<gene>
    <name evidence="4" type="ORF">CSR02_14735</name>
</gene>
<comment type="caution">
    <text evidence="4">The sequence shown here is derived from an EMBL/GenBank/DDBJ whole genome shotgun (WGS) entry which is preliminary data.</text>
</comment>
<comment type="subcellular location">
    <subcellularLocation>
        <location evidence="1">Bacterial flagellum basal body</location>
    </subcellularLocation>
</comment>
<accession>A0A2G4R8J6</accession>
<organism evidence="4 5">
    <name type="scientific">Acetobacter pomorum</name>
    <dbReference type="NCBI Taxonomy" id="65959"/>
    <lineage>
        <taxon>Bacteria</taxon>
        <taxon>Pseudomonadati</taxon>
        <taxon>Pseudomonadota</taxon>
        <taxon>Alphaproteobacteria</taxon>
        <taxon>Acetobacterales</taxon>
        <taxon>Acetobacteraceae</taxon>
        <taxon>Acetobacter</taxon>
    </lineage>
</organism>
<dbReference type="GO" id="GO:0009425">
    <property type="term" value="C:bacterial-type flagellum basal body"/>
    <property type="evidence" value="ECO:0007669"/>
    <property type="project" value="UniProtKB-SubCell"/>
</dbReference>
<evidence type="ECO:0000256" key="1">
    <source>
        <dbReference type="ARBA" id="ARBA00004117"/>
    </source>
</evidence>
<dbReference type="RefSeq" id="WP_099542188.1">
    <property type="nucleotide sequence ID" value="NZ_PEBQ01000184.1"/>
</dbReference>
<keyword evidence="4" id="KW-0969">Cilium</keyword>
<feature type="domain" description="Flagellar basal body rod protein N-terminal" evidence="3">
    <location>
        <begin position="22"/>
        <end position="48"/>
    </location>
</feature>
<keyword evidence="4" id="KW-0282">Flagellum</keyword>
<dbReference type="Proteomes" id="UP000228751">
    <property type="component" value="Unassembled WGS sequence"/>
</dbReference>
<protein>
    <submittedName>
        <fullName evidence="4">Flagellar biosynthesis protein FlgB</fullName>
    </submittedName>
</protein>
<feature type="region of interest" description="Disordered" evidence="2">
    <location>
        <begin position="57"/>
        <end position="96"/>
    </location>
</feature>
<sequence length="138" mass="14644">MPDNSFNSSIGGVGGTDLLSLAERRMKWLQNRESVLAGNVANANTPGYVSKDISPFQGVVEGQSDPGLAKTSPMHMSDDGGSTRSQHIPGSSSLDGNHVVLEDELGKIADTNDQQRFATTVYGRYMSMYSTALGSSSQ</sequence>
<reference evidence="4 5" key="1">
    <citation type="submission" date="2017-10" db="EMBL/GenBank/DDBJ databases">
        <title>Genomic analysis of the genus Acetobacter.</title>
        <authorList>
            <person name="Kim K.H."/>
            <person name="Chun B.H."/>
            <person name="Son A.R."/>
            <person name="Jeon C.O."/>
        </authorList>
    </citation>
    <scope>NUCLEOTIDE SEQUENCE [LARGE SCALE GENOMIC DNA]</scope>
    <source>
        <strain evidence="4 5">LHT 2458</strain>
    </source>
</reference>
<keyword evidence="4" id="KW-0966">Cell projection</keyword>
<proteinExistence type="predicted"/>
<dbReference type="OrthoDB" id="9788334at2"/>
<evidence type="ECO:0000256" key="2">
    <source>
        <dbReference type="SAM" id="MobiDB-lite"/>
    </source>
</evidence>
<evidence type="ECO:0000259" key="3">
    <source>
        <dbReference type="Pfam" id="PF00460"/>
    </source>
</evidence>
<evidence type="ECO:0000313" key="4">
    <source>
        <dbReference type="EMBL" id="PHY92878.1"/>
    </source>
</evidence>
<dbReference type="AlphaFoldDB" id="A0A2G4R8J6"/>
<feature type="compositionally biased region" description="Polar residues" evidence="2">
    <location>
        <begin position="80"/>
        <end position="95"/>
    </location>
</feature>
<keyword evidence="5" id="KW-1185">Reference proteome</keyword>
<evidence type="ECO:0000313" key="5">
    <source>
        <dbReference type="Proteomes" id="UP000228751"/>
    </source>
</evidence>
<dbReference type="EMBL" id="PEBQ01000184">
    <property type="protein sequence ID" value="PHY92878.1"/>
    <property type="molecule type" value="Genomic_DNA"/>
</dbReference>
<name>A0A2G4R8J6_9PROT</name>
<dbReference type="Pfam" id="PF00460">
    <property type="entry name" value="Flg_bb_rod"/>
    <property type="match status" value="1"/>
</dbReference>
<dbReference type="InterPro" id="IPR001444">
    <property type="entry name" value="Flag_bb_rod_N"/>
</dbReference>